<dbReference type="NCBIfam" id="TIGR01444">
    <property type="entry name" value="fkbM_fam"/>
    <property type="match status" value="1"/>
</dbReference>
<proteinExistence type="predicted"/>
<dbReference type="AlphaFoldDB" id="A0AAW1QAF9"/>
<feature type="domain" description="Methyltransferase FkbM" evidence="1">
    <location>
        <begin position="106"/>
        <end position="278"/>
    </location>
</feature>
<comment type="caution">
    <text evidence="2">The sequence shown here is derived from an EMBL/GenBank/DDBJ whole genome shotgun (WGS) entry which is preliminary data.</text>
</comment>
<evidence type="ECO:0000313" key="2">
    <source>
        <dbReference type="EMBL" id="KAK9818128.1"/>
    </source>
</evidence>
<dbReference type="Gene3D" id="3.40.50.150">
    <property type="entry name" value="Vaccinia Virus protein VP39"/>
    <property type="match status" value="1"/>
</dbReference>
<keyword evidence="3" id="KW-1185">Reference proteome</keyword>
<dbReference type="InterPro" id="IPR052514">
    <property type="entry name" value="SAM-dependent_MTase"/>
</dbReference>
<accession>A0AAW1QAF9</accession>
<sequence length="328" mass="36468">MGYRKLFAVGWAVCCVISAGLLCSPYMRRFRSGAPVRLSASANEGVKTGAQQPEGSEPLPFPWEEDLVERHLESSATVEVGLTQIWYKQLHGRCVRPGAARSLVLDIGANFGWYSLFAASLGCRVIAWEPVPHFRAFFEYAVRLNGLAHLVAIRPRVVADEAGNMYELTVPQRGIWGTASVGGGNIDRAINNEGNHETVLVEGERVDAVVRESVLVMKLDVEGFEPTAFEGAKGLLDSHEIHNLFMEVSPGVVERQGRWDEYPQLPKMLMSLLEHGFTMLHIRDDFTRDDLVGRRDAAGTLRWEGAILDIIVTYGLRSIRMAFRSGNR</sequence>
<dbReference type="EMBL" id="JALJOR010000004">
    <property type="protein sequence ID" value="KAK9818128.1"/>
    <property type="molecule type" value="Genomic_DNA"/>
</dbReference>
<dbReference type="Proteomes" id="UP001489004">
    <property type="component" value="Unassembled WGS sequence"/>
</dbReference>
<evidence type="ECO:0000259" key="1">
    <source>
        <dbReference type="Pfam" id="PF05050"/>
    </source>
</evidence>
<evidence type="ECO:0000313" key="3">
    <source>
        <dbReference type="Proteomes" id="UP001489004"/>
    </source>
</evidence>
<dbReference type="PANTHER" id="PTHR34203">
    <property type="entry name" value="METHYLTRANSFERASE, FKBM FAMILY PROTEIN"/>
    <property type="match status" value="1"/>
</dbReference>
<gene>
    <name evidence="2" type="ORF">WJX72_007587</name>
</gene>
<name>A0AAW1QAF9_9CHLO</name>
<dbReference type="Pfam" id="PF05050">
    <property type="entry name" value="Methyltransf_21"/>
    <property type="match status" value="1"/>
</dbReference>
<protein>
    <recommendedName>
        <fullName evidence="1">Methyltransferase FkbM domain-containing protein</fullName>
    </recommendedName>
</protein>
<dbReference type="PANTHER" id="PTHR34203:SF13">
    <property type="entry name" value="EXPRESSED PROTEIN"/>
    <property type="match status" value="1"/>
</dbReference>
<organism evidence="2 3">
    <name type="scientific">[Myrmecia] bisecta</name>
    <dbReference type="NCBI Taxonomy" id="41462"/>
    <lineage>
        <taxon>Eukaryota</taxon>
        <taxon>Viridiplantae</taxon>
        <taxon>Chlorophyta</taxon>
        <taxon>core chlorophytes</taxon>
        <taxon>Trebouxiophyceae</taxon>
        <taxon>Trebouxiales</taxon>
        <taxon>Trebouxiaceae</taxon>
        <taxon>Myrmecia</taxon>
    </lineage>
</organism>
<dbReference type="InterPro" id="IPR006342">
    <property type="entry name" value="FkbM_mtfrase"/>
</dbReference>
<reference evidence="2 3" key="1">
    <citation type="journal article" date="2024" name="Nat. Commun.">
        <title>Phylogenomics reveals the evolutionary origins of lichenization in chlorophyte algae.</title>
        <authorList>
            <person name="Puginier C."/>
            <person name="Libourel C."/>
            <person name="Otte J."/>
            <person name="Skaloud P."/>
            <person name="Haon M."/>
            <person name="Grisel S."/>
            <person name="Petersen M."/>
            <person name="Berrin J.G."/>
            <person name="Delaux P.M."/>
            <person name="Dal Grande F."/>
            <person name="Keller J."/>
        </authorList>
    </citation>
    <scope>NUCLEOTIDE SEQUENCE [LARGE SCALE GENOMIC DNA]</scope>
    <source>
        <strain evidence="2 3">SAG 2043</strain>
    </source>
</reference>
<dbReference type="SUPFAM" id="SSF53335">
    <property type="entry name" value="S-adenosyl-L-methionine-dependent methyltransferases"/>
    <property type="match status" value="1"/>
</dbReference>
<dbReference type="InterPro" id="IPR029063">
    <property type="entry name" value="SAM-dependent_MTases_sf"/>
</dbReference>